<keyword evidence="4" id="KW-1185">Reference proteome</keyword>
<feature type="compositionally biased region" description="Low complexity" evidence="1">
    <location>
        <begin position="103"/>
        <end position="119"/>
    </location>
</feature>
<dbReference type="RefSeq" id="WP_083345967.1">
    <property type="nucleotide sequence ID" value="NZ_LT629690.1"/>
</dbReference>
<sequence length="752" mass="79051">MSHSNPHRLVPYLLAAASLLPVSSFAQQTEPQQQTEQQQQPAPKGKVLFERHEEPVAPEPEQPAAAPTKPGESSSAHPPRLRRRSPDDAADADGSPVEPAQTAAAESSSSSSGEAVEGASPLVVTEADLAAAAKVPAEARRAPLVAARDLDVHLNTHTGLAEIRAQITVKNTGTQPLSAIALQVSGALKWESARIAQGSTLKLEQHHLRDDLDHTGVASEMLLTLPEPLAPGADTKLDLYYGGTIAASGARLLELGAPTEVAVRTDWDTVTDAFTGLRGMGNVLWYPATGDSALLKDGAAVPKAVEASRAREVESAFALHLTLEYEGAQPDAAFFCGNRQKLTAAAEGVATASWSMAKLGPRTPSLFVTLAAPQEVAGGLVRVVTDAADRAASIGEAAARLRPMLEQWLGPKASRPLDVIDLPIPDAAGYADGALLVAPLRTAQPAAIAPSLVVPLTSAWLPDGIDAAWLRDGIPEFMQALWAERGNDRTVALAGLASEAKRLRQMDADASPQMSSSSSDAPVVDGPVTPLSTCTQPSCARVRSAYVLQMLRNIVGEDALQGALSGWRLKQENAPGSAAQETSSFEQMVQQVAGTKKLDWFFQSWIQGTGSLPQLEIAAIAPRKIERAAAPANLLPQHQQPYGGPIGREVQAPPDDPRAQWGGSKEVAQAGSWLVAVEVQNTGGTDAEVPVTVRAGTLTNTLPLRVPAHGKATIRIPFEAEPAEVLVNDGSVPEAGASLHRRSITIAPTQLR</sequence>
<evidence type="ECO:0000313" key="3">
    <source>
        <dbReference type="EMBL" id="SDF72932.1"/>
    </source>
</evidence>
<name>A0A1G7NG47_9BACT</name>
<protein>
    <recommendedName>
        <fullName evidence="5">Peptidase M1 membrane alanine aminopeptidase domain-containing protein</fullName>
    </recommendedName>
</protein>
<dbReference type="AlphaFoldDB" id="A0A1G7NG47"/>
<dbReference type="OrthoDB" id="106682at2"/>
<feature type="signal peptide" evidence="2">
    <location>
        <begin position="1"/>
        <end position="26"/>
    </location>
</feature>
<evidence type="ECO:0000256" key="1">
    <source>
        <dbReference type="SAM" id="MobiDB-lite"/>
    </source>
</evidence>
<dbReference type="Gene3D" id="1.10.390.10">
    <property type="entry name" value="Neutral Protease Domain 2"/>
    <property type="match status" value="1"/>
</dbReference>
<feature type="region of interest" description="Disordered" evidence="1">
    <location>
        <begin position="25"/>
        <end position="119"/>
    </location>
</feature>
<gene>
    <name evidence="3" type="ORF">SAMN05444167_3133</name>
</gene>
<organism evidence="3 4">
    <name type="scientific">Terriglobus roseus</name>
    <dbReference type="NCBI Taxonomy" id="392734"/>
    <lineage>
        <taxon>Bacteria</taxon>
        <taxon>Pseudomonadati</taxon>
        <taxon>Acidobacteriota</taxon>
        <taxon>Terriglobia</taxon>
        <taxon>Terriglobales</taxon>
        <taxon>Acidobacteriaceae</taxon>
        <taxon>Terriglobus</taxon>
    </lineage>
</organism>
<feature type="chain" id="PRO_5009242080" description="Peptidase M1 membrane alanine aminopeptidase domain-containing protein" evidence="2">
    <location>
        <begin position="27"/>
        <end position="752"/>
    </location>
</feature>
<proteinExistence type="predicted"/>
<evidence type="ECO:0000313" key="4">
    <source>
        <dbReference type="Proteomes" id="UP000182427"/>
    </source>
</evidence>
<dbReference type="InterPro" id="IPR027268">
    <property type="entry name" value="Peptidase_M4/M1_CTD_sf"/>
</dbReference>
<dbReference type="Proteomes" id="UP000182427">
    <property type="component" value="Chromosome I"/>
</dbReference>
<reference evidence="3 4" key="1">
    <citation type="submission" date="2016-10" db="EMBL/GenBank/DDBJ databases">
        <authorList>
            <person name="de Groot N.N."/>
        </authorList>
    </citation>
    <scope>NUCLEOTIDE SEQUENCE [LARGE SCALE GENOMIC DNA]</scope>
    <source>
        <strain evidence="3 4">GAS232</strain>
    </source>
</reference>
<keyword evidence="2" id="KW-0732">Signal</keyword>
<evidence type="ECO:0000256" key="2">
    <source>
        <dbReference type="SAM" id="SignalP"/>
    </source>
</evidence>
<evidence type="ECO:0008006" key="5">
    <source>
        <dbReference type="Google" id="ProtNLM"/>
    </source>
</evidence>
<feature type="compositionally biased region" description="Low complexity" evidence="1">
    <location>
        <begin position="25"/>
        <end position="41"/>
    </location>
</feature>
<dbReference type="SUPFAM" id="SSF55486">
    <property type="entry name" value="Metalloproteases ('zincins'), catalytic domain"/>
    <property type="match status" value="1"/>
</dbReference>
<dbReference type="EMBL" id="LT629690">
    <property type="protein sequence ID" value="SDF72932.1"/>
    <property type="molecule type" value="Genomic_DNA"/>
</dbReference>
<accession>A0A1G7NG47</accession>